<evidence type="ECO:0000313" key="3">
    <source>
        <dbReference type="Proteomes" id="UP000499080"/>
    </source>
</evidence>
<comment type="caution">
    <text evidence="2">The sequence shown here is derived from an EMBL/GenBank/DDBJ whole genome shotgun (WGS) entry which is preliminary data.</text>
</comment>
<accession>A0A4Y2GZ39</accession>
<gene>
    <name evidence="2" type="ORF">AVEN_10386_1</name>
</gene>
<protein>
    <submittedName>
        <fullName evidence="2">Uncharacterized protein</fullName>
    </submittedName>
</protein>
<reference evidence="2 3" key="1">
    <citation type="journal article" date="2019" name="Sci. Rep.">
        <title>Orb-weaving spider Araneus ventricosus genome elucidates the spidroin gene catalogue.</title>
        <authorList>
            <person name="Kono N."/>
            <person name="Nakamura H."/>
            <person name="Ohtoshi R."/>
            <person name="Moran D.A.P."/>
            <person name="Shinohara A."/>
            <person name="Yoshida Y."/>
            <person name="Fujiwara M."/>
            <person name="Mori M."/>
            <person name="Tomita M."/>
            <person name="Arakawa K."/>
        </authorList>
    </citation>
    <scope>NUCLEOTIDE SEQUENCE [LARGE SCALE GENOMIC DNA]</scope>
</reference>
<dbReference type="EMBL" id="BGPR01001621">
    <property type="protein sequence ID" value="GBM58085.1"/>
    <property type="molecule type" value="Genomic_DNA"/>
</dbReference>
<sequence>MFLKSPNSIVNRNLLQNIPFTSNIRADGFLNSHIVLPKEFSSNDSDSEEEIEVLDATTEITEKTMFSKSPIAPINSVVDRNLLRNRPSTSNIKADGYLNSHTVLPKEPSSNDSDSENEIKVLYATTEIILKKTRFLCVKSPIVPINSVVDRNLLQNMPVTSNIAVYSILNSHNVLPKELSSSDSDSEDEIEMMDVKTEITEKTTFLKESKLLKSPIVPLNSVVDCDLLQNIPSTSNITVDSFLNSHNVSPKDVSSSDSDSEDEREMLDATTEIGNEDIRSPEKMDSSKINKLFHDLELFQKDGVLYHYYNHLKTSPDHAFHFHVLEEKKKYLMVDMDDAYIYLNERLNYHRELLYKLIEMASGMNNPTAIIREIITQSNCIRGYCIACQALVL</sequence>
<proteinExistence type="predicted"/>
<organism evidence="2 3">
    <name type="scientific">Araneus ventricosus</name>
    <name type="common">Orbweaver spider</name>
    <name type="synonym">Epeira ventricosa</name>
    <dbReference type="NCBI Taxonomy" id="182803"/>
    <lineage>
        <taxon>Eukaryota</taxon>
        <taxon>Metazoa</taxon>
        <taxon>Ecdysozoa</taxon>
        <taxon>Arthropoda</taxon>
        <taxon>Chelicerata</taxon>
        <taxon>Arachnida</taxon>
        <taxon>Araneae</taxon>
        <taxon>Araneomorphae</taxon>
        <taxon>Entelegynae</taxon>
        <taxon>Araneoidea</taxon>
        <taxon>Araneidae</taxon>
        <taxon>Araneus</taxon>
    </lineage>
</organism>
<evidence type="ECO:0000256" key="1">
    <source>
        <dbReference type="SAM" id="MobiDB-lite"/>
    </source>
</evidence>
<dbReference type="AlphaFoldDB" id="A0A4Y2GZ39"/>
<dbReference type="OrthoDB" id="6437939at2759"/>
<evidence type="ECO:0000313" key="2">
    <source>
        <dbReference type="EMBL" id="GBM58085.1"/>
    </source>
</evidence>
<name>A0A4Y2GZ39_ARAVE</name>
<keyword evidence="3" id="KW-1185">Reference proteome</keyword>
<feature type="region of interest" description="Disordered" evidence="1">
    <location>
        <begin position="247"/>
        <end position="267"/>
    </location>
</feature>
<dbReference type="Proteomes" id="UP000499080">
    <property type="component" value="Unassembled WGS sequence"/>
</dbReference>